<organism evidence="1 2">
    <name type="scientific">Portunus trituberculatus</name>
    <name type="common">Swimming crab</name>
    <name type="synonym">Neptunus trituberculatus</name>
    <dbReference type="NCBI Taxonomy" id="210409"/>
    <lineage>
        <taxon>Eukaryota</taxon>
        <taxon>Metazoa</taxon>
        <taxon>Ecdysozoa</taxon>
        <taxon>Arthropoda</taxon>
        <taxon>Crustacea</taxon>
        <taxon>Multicrustacea</taxon>
        <taxon>Malacostraca</taxon>
        <taxon>Eumalacostraca</taxon>
        <taxon>Eucarida</taxon>
        <taxon>Decapoda</taxon>
        <taxon>Pleocyemata</taxon>
        <taxon>Brachyura</taxon>
        <taxon>Eubrachyura</taxon>
        <taxon>Portunoidea</taxon>
        <taxon>Portunidae</taxon>
        <taxon>Portuninae</taxon>
        <taxon>Portunus</taxon>
    </lineage>
</organism>
<dbReference type="Proteomes" id="UP000324222">
    <property type="component" value="Unassembled WGS sequence"/>
</dbReference>
<protein>
    <submittedName>
        <fullName evidence="1">Uncharacterized protein</fullName>
    </submittedName>
</protein>
<gene>
    <name evidence="1" type="ORF">E2C01_032786</name>
</gene>
<evidence type="ECO:0000313" key="1">
    <source>
        <dbReference type="EMBL" id="MPC39256.1"/>
    </source>
</evidence>
<dbReference type="AlphaFoldDB" id="A0A5B7F1N5"/>
<evidence type="ECO:0000313" key="2">
    <source>
        <dbReference type="Proteomes" id="UP000324222"/>
    </source>
</evidence>
<comment type="caution">
    <text evidence="1">The sequence shown here is derived from an EMBL/GenBank/DDBJ whole genome shotgun (WGS) entry which is preliminary data.</text>
</comment>
<keyword evidence="2" id="KW-1185">Reference proteome</keyword>
<dbReference type="EMBL" id="VSRR010004310">
    <property type="protein sequence ID" value="MPC39256.1"/>
    <property type="molecule type" value="Genomic_DNA"/>
</dbReference>
<proteinExistence type="predicted"/>
<name>A0A5B7F1N5_PORTR</name>
<reference evidence="1 2" key="1">
    <citation type="submission" date="2019-05" db="EMBL/GenBank/DDBJ databases">
        <title>Another draft genome of Portunus trituberculatus and its Hox gene families provides insights of decapod evolution.</title>
        <authorList>
            <person name="Jeong J.-H."/>
            <person name="Song I."/>
            <person name="Kim S."/>
            <person name="Choi T."/>
            <person name="Kim D."/>
            <person name="Ryu S."/>
            <person name="Kim W."/>
        </authorList>
    </citation>
    <scope>NUCLEOTIDE SEQUENCE [LARGE SCALE GENOMIC DNA]</scope>
    <source>
        <tissue evidence="1">Muscle</tissue>
    </source>
</reference>
<accession>A0A5B7F1N5</accession>
<sequence length="86" mass="9670">MDVFTRGRNDSLAIATAAADRNGRNAAQRFRWSLLWKLLYGIICGNRCTVKTIRMKPASDAMRLLFGMIHTGENRSCESNFTTTQA</sequence>